<evidence type="ECO:0000313" key="10">
    <source>
        <dbReference type="EMBL" id="KKK95800.1"/>
    </source>
</evidence>
<gene>
    <name evidence="10" type="ORF">LCGC14_2669170</name>
</gene>
<dbReference type="NCBIfam" id="TIGR01656">
    <property type="entry name" value="Histidinol-ppas"/>
    <property type="match status" value="1"/>
</dbReference>
<evidence type="ECO:0000256" key="4">
    <source>
        <dbReference type="ARBA" id="ARBA00011245"/>
    </source>
</evidence>
<evidence type="ECO:0000256" key="1">
    <source>
        <dbReference type="ARBA" id="ARBA00001946"/>
    </source>
</evidence>
<evidence type="ECO:0000256" key="6">
    <source>
        <dbReference type="ARBA" id="ARBA00022723"/>
    </source>
</evidence>
<comment type="subunit">
    <text evidence="4">Monomer.</text>
</comment>
<comment type="caution">
    <text evidence="10">The sequence shown here is derived from an EMBL/GenBank/DDBJ whole genome shotgun (WGS) entry which is preliminary data.</text>
</comment>
<comment type="subcellular location">
    <subcellularLocation>
        <location evidence="2">Cytoplasm</location>
    </subcellularLocation>
</comment>
<evidence type="ECO:0000256" key="8">
    <source>
        <dbReference type="ARBA" id="ARBA00023277"/>
    </source>
</evidence>
<keyword evidence="5" id="KW-0963">Cytoplasm</keyword>
<dbReference type="InterPro" id="IPR023214">
    <property type="entry name" value="HAD_sf"/>
</dbReference>
<evidence type="ECO:0000256" key="3">
    <source>
        <dbReference type="ARBA" id="ARBA00005628"/>
    </source>
</evidence>
<dbReference type="Pfam" id="PF08645">
    <property type="entry name" value="PNK3P"/>
    <property type="match status" value="1"/>
</dbReference>
<dbReference type="GO" id="GO:0005737">
    <property type="term" value="C:cytoplasm"/>
    <property type="evidence" value="ECO:0007669"/>
    <property type="project" value="UniProtKB-SubCell"/>
</dbReference>
<keyword evidence="8" id="KW-0119">Carbohydrate metabolism</keyword>
<dbReference type="CDD" id="cd07503">
    <property type="entry name" value="HAD_HisB-N"/>
    <property type="match status" value="1"/>
</dbReference>
<comment type="similarity">
    <text evidence="3">Belongs to the GmhB family.</text>
</comment>
<dbReference type="GO" id="GO:0016791">
    <property type="term" value="F:phosphatase activity"/>
    <property type="evidence" value="ECO:0007669"/>
    <property type="project" value="InterPro"/>
</dbReference>
<evidence type="ECO:0000256" key="5">
    <source>
        <dbReference type="ARBA" id="ARBA00022490"/>
    </source>
</evidence>
<dbReference type="InterPro" id="IPR013954">
    <property type="entry name" value="PNK3P"/>
</dbReference>
<keyword evidence="6" id="KW-0479">Metal-binding</keyword>
<dbReference type="GO" id="GO:0005975">
    <property type="term" value="P:carbohydrate metabolic process"/>
    <property type="evidence" value="ECO:0007669"/>
    <property type="project" value="InterPro"/>
</dbReference>
<dbReference type="InterPro" id="IPR006543">
    <property type="entry name" value="Histidinol-phos"/>
</dbReference>
<dbReference type="GO" id="GO:0046872">
    <property type="term" value="F:metal ion binding"/>
    <property type="evidence" value="ECO:0007669"/>
    <property type="project" value="UniProtKB-KW"/>
</dbReference>
<evidence type="ECO:0000256" key="9">
    <source>
        <dbReference type="ARBA" id="ARBA00031828"/>
    </source>
</evidence>
<keyword evidence="7" id="KW-0378">Hydrolase</keyword>
<dbReference type="EMBL" id="LAZR01046751">
    <property type="protein sequence ID" value="KKK95800.1"/>
    <property type="molecule type" value="Genomic_DNA"/>
</dbReference>
<proteinExistence type="inferred from homology"/>
<sequence>MNKAVFLDRDKTIIEDDEGYISNPAKVKLLPNVGSAIKKLNDNGFMVIIISNQSGIGRGMFNKQDLQSIHQKMTDLLQKENAFIDDIFYCPHHPEAKVDEFRKNCTCRKPLPGMIIKAAMNHKIDLNQSYCVGDEERDIEAGKNAGCRTIRITKQADVESKADYKATDLKKAVEIILEAKSRREN</sequence>
<dbReference type="AlphaFoldDB" id="A0A0F9AC04"/>
<comment type="cofactor">
    <cofactor evidence="1">
        <name>Mg(2+)</name>
        <dbReference type="ChEBI" id="CHEBI:18420"/>
    </cofactor>
</comment>
<dbReference type="Gene3D" id="3.40.50.1000">
    <property type="entry name" value="HAD superfamily/HAD-like"/>
    <property type="match status" value="1"/>
</dbReference>
<dbReference type="InterPro" id="IPR006549">
    <property type="entry name" value="HAD-SF_hydro_IIIA"/>
</dbReference>
<organism evidence="10">
    <name type="scientific">marine sediment metagenome</name>
    <dbReference type="NCBI Taxonomy" id="412755"/>
    <lineage>
        <taxon>unclassified sequences</taxon>
        <taxon>metagenomes</taxon>
        <taxon>ecological metagenomes</taxon>
    </lineage>
</organism>
<accession>A0A0F9AC04</accession>
<evidence type="ECO:0000256" key="7">
    <source>
        <dbReference type="ARBA" id="ARBA00022801"/>
    </source>
</evidence>
<dbReference type="PANTHER" id="PTHR42891">
    <property type="entry name" value="D-GLYCERO-BETA-D-MANNO-HEPTOSE-1,7-BISPHOSPHATE 7-PHOSPHATASE"/>
    <property type="match status" value="1"/>
</dbReference>
<dbReference type="SUPFAM" id="SSF56784">
    <property type="entry name" value="HAD-like"/>
    <property type="match status" value="1"/>
</dbReference>
<name>A0A0F9AC04_9ZZZZ</name>
<reference evidence="10" key="1">
    <citation type="journal article" date="2015" name="Nature">
        <title>Complex archaea that bridge the gap between prokaryotes and eukaryotes.</title>
        <authorList>
            <person name="Spang A."/>
            <person name="Saw J.H."/>
            <person name="Jorgensen S.L."/>
            <person name="Zaremba-Niedzwiedzka K."/>
            <person name="Martijn J."/>
            <person name="Lind A.E."/>
            <person name="van Eijk R."/>
            <person name="Schleper C."/>
            <person name="Guy L."/>
            <person name="Ettema T.J."/>
        </authorList>
    </citation>
    <scope>NUCLEOTIDE SEQUENCE</scope>
</reference>
<dbReference type="PIRSF" id="PIRSF004682">
    <property type="entry name" value="GmhB"/>
    <property type="match status" value="1"/>
</dbReference>
<dbReference type="InterPro" id="IPR004446">
    <property type="entry name" value="Heptose_bisP_phosphatase"/>
</dbReference>
<protein>
    <recommendedName>
        <fullName evidence="9">D,D-heptose 1,7-bisphosphate phosphatase</fullName>
    </recommendedName>
</protein>
<dbReference type="PANTHER" id="PTHR42891:SF1">
    <property type="entry name" value="D-GLYCERO-BETA-D-MANNO-HEPTOSE-1,7-BISPHOSPHATE 7-PHOSPHATASE"/>
    <property type="match status" value="1"/>
</dbReference>
<dbReference type="NCBIfam" id="TIGR01662">
    <property type="entry name" value="HAD-SF-IIIA"/>
    <property type="match status" value="1"/>
</dbReference>
<dbReference type="InterPro" id="IPR036412">
    <property type="entry name" value="HAD-like_sf"/>
</dbReference>
<evidence type="ECO:0000256" key="2">
    <source>
        <dbReference type="ARBA" id="ARBA00004496"/>
    </source>
</evidence>